<reference evidence="2 3" key="1">
    <citation type="journal article" date="2007" name="Proc. Natl. Acad. Sci. U.S.A.">
        <title>The tiny eukaryote Ostreococcus provides genomic insights into the paradox of plankton speciation.</title>
        <authorList>
            <person name="Palenik B."/>
            <person name="Grimwood J."/>
            <person name="Aerts A."/>
            <person name="Rouze P."/>
            <person name="Salamov A."/>
            <person name="Putnam N."/>
            <person name="Dupont C."/>
            <person name="Jorgensen R."/>
            <person name="Derelle E."/>
            <person name="Rombauts S."/>
            <person name="Zhou K."/>
            <person name="Otillar R."/>
            <person name="Merchant S.S."/>
            <person name="Podell S."/>
            <person name="Gaasterland T."/>
            <person name="Napoli C."/>
            <person name="Gendler K."/>
            <person name="Manuell A."/>
            <person name="Tai V."/>
            <person name="Vallon O."/>
            <person name="Piganeau G."/>
            <person name="Jancek S."/>
            <person name="Heijde M."/>
            <person name="Jabbari K."/>
            <person name="Bowler C."/>
            <person name="Lohr M."/>
            <person name="Robbens S."/>
            <person name="Werner G."/>
            <person name="Dubchak I."/>
            <person name="Pazour G.J."/>
            <person name="Ren Q."/>
            <person name="Paulsen I."/>
            <person name="Delwiche C."/>
            <person name="Schmutz J."/>
            <person name="Rokhsar D."/>
            <person name="Van de Peer Y."/>
            <person name="Moreau H."/>
            <person name="Grigoriev I.V."/>
        </authorList>
    </citation>
    <scope>NUCLEOTIDE SEQUENCE [LARGE SCALE GENOMIC DNA]</scope>
    <source>
        <strain evidence="2 3">CCE9901</strain>
    </source>
</reference>
<dbReference type="KEGG" id="olu:OSTLU_32612"/>
<evidence type="ECO:0000313" key="3">
    <source>
        <dbReference type="Proteomes" id="UP000001568"/>
    </source>
</evidence>
<proteinExistence type="predicted"/>
<feature type="compositionally biased region" description="Low complexity" evidence="1">
    <location>
        <begin position="96"/>
        <end position="106"/>
    </location>
</feature>
<organism evidence="2 3">
    <name type="scientific">Ostreococcus lucimarinus (strain CCE9901)</name>
    <dbReference type="NCBI Taxonomy" id="436017"/>
    <lineage>
        <taxon>Eukaryota</taxon>
        <taxon>Viridiplantae</taxon>
        <taxon>Chlorophyta</taxon>
        <taxon>Mamiellophyceae</taxon>
        <taxon>Mamiellales</taxon>
        <taxon>Bathycoccaceae</taxon>
        <taxon>Ostreococcus</taxon>
    </lineage>
</organism>
<dbReference type="Gramene" id="ABO97202">
    <property type="protein sequence ID" value="ABO97202"/>
    <property type="gene ID" value="OSTLU_32612"/>
</dbReference>
<dbReference type="EMBL" id="CP000587">
    <property type="protein sequence ID" value="ABO97202.1"/>
    <property type="molecule type" value="Genomic_DNA"/>
</dbReference>
<dbReference type="Proteomes" id="UP000001568">
    <property type="component" value="Chromosome 7"/>
</dbReference>
<evidence type="ECO:0000313" key="2">
    <source>
        <dbReference type="EMBL" id="ABO97202.1"/>
    </source>
</evidence>
<sequence>MDFLYASAEVHTLPPRKRLACVLRDVAHSPTDLGSKKARLAGEAYVRTALRDPRLLGKALEIVSEERYDVDGGSSDRENGGASASTKSKKGPRNMSSSSLNTATATTEKKKKKLSTKRDRSTTQALKSDEDDDDDSNAEPKELTDEQMAMKLHLEMNASPRMSRGSSRSTQMLTGRALFG</sequence>
<feature type="compositionally biased region" description="Polar residues" evidence="1">
    <location>
        <begin position="164"/>
        <end position="173"/>
    </location>
</feature>
<gene>
    <name evidence="2" type="ORF">OSTLU_32612</name>
</gene>
<accession>A4S045</accession>
<dbReference type="HOGENOM" id="CLU_1498720_0_0_1"/>
<dbReference type="OrthoDB" id="10480343at2759"/>
<evidence type="ECO:0000256" key="1">
    <source>
        <dbReference type="SAM" id="MobiDB-lite"/>
    </source>
</evidence>
<feature type="compositionally biased region" description="Basic and acidic residues" evidence="1">
    <location>
        <begin position="70"/>
        <end position="79"/>
    </location>
</feature>
<dbReference type="GeneID" id="5002996"/>
<name>A4S045_OSTLU</name>
<protein>
    <submittedName>
        <fullName evidence="2">Uncharacterized protein</fullName>
    </submittedName>
</protein>
<feature type="region of interest" description="Disordered" evidence="1">
    <location>
        <begin position="70"/>
        <end position="180"/>
    </location>
</feature>
<keyword evidence="3" id="KW-1185">Reference proteome</keyword>
<dbReference type="RefSeq" id="XP_001418909.1">
    <property type="nucleotide sequence ID" value="XM_001418872.1"/>
</dbReference>
<dbReference type="AlphaFoldDB" id="A4S045"/>